<comment type="caution">
    <text evidence="2">The sequence shown here is derived from an EMBL/GenBank/DDBJ whole genome shotgun (WGS) entry which is preliminary data.</text>
</comment>
<sequence>MRIAVLGGGFTGMTAAYYLAKKGHEVSLYEKEKVLGGLAVGFRQPNWDWYLERAYHHLLDSEDDILNFARDLGFKDIFFKETQTSSLYEIDRNAILGNGATTESDTGQVGMIKQILNQVQDDKTMKNIYRIFPLDSPQDLLNFPLLSLPEKIRAGIVLAFLKFSPFLNIYEKQTAADFLRKTQGEHVWEVLWQQLFRKKFGKYAEKILATFIWARVTKRAKKLGYIKGGFQTFINHVKNELDQLRVKVLTDYEVKTIEKRNEEFFVIRHPEFISGSDSKKQMLNQVQRDKIVKKKFDVIISTLPTVIMSKITQNIFPSLYLQKFSNLKYLHAVVMILETKEKILDKTYWLNVCTPKVPIMIVAQHTNFVDKKNYGGNHIAYVGWYIERKDPLIKMSAKEVLNYYLPHLHRVSSFKFHVSRFYKFVGPFAQPIFDREFIKNKPAFKTPVKNFYIANLDMTYPYDRGTNYAVKLGREVSSLIK</sequence>
<evidence type="ECO:0000313" key="2">
    <source>
        <dbReference type="EMBL" id="OGK15835.1"/>
    </source>
</evidence>
<protein>
    <recommendedName>
        <fullName evidence="1">Amine oxidase domain-containing protein</fullName>
    </recommendedName>
</protein>
<gene>
    <name evidence="2" type="ORF">A2774_05870</name>
</gene>
<dbReference type="Gene3D" id="3.90.660.20">
    <property type="entry name" value="Protoporphyrinogen oxidase, mitochondrial, domain 2"/>
    <property type="match status" value="1"/>
</dbReference>
<dbReference type="Gene3D" id="1.10.3110.10">
    <property type="entry name" value="protoporphyrinogen ix oxidase, domain 3"/>
    <property type="match status" value="1"/>
</dbReference>
<dbReference type="InterPro" id="IPR050464">
    <property type="entry name" value="Zeta_carotene_desat/Oxidored"/>
</dbReference>
<dbReference type="InterPro" id="IPR002937">
    <property type="entry name" value="Amino_oxidase"/>
</dbReference>
<dbReference type="AlphaFoldDB" id="A0A1F7GAN9"/>
<dbReference type="PANTHER" id="PTHR42923">
    <property type="entry name" value="PROTOPORPHYRINOGEN OXIDASE"/>
    <property type="match status" value="1"/>
</dbReference>
<name>A0A1F7GAN9_9BACT</name>
<dbReference type="InterPro" id="IPR036188">
    <property type="entry name" value="FAD/NAD-bd_sf"/>
</dbReference>
<organism evidence="2 3">
    <name type="scientific">Candidatus Roizmanbacteria bacterium RIFCSPHIGHO2_01_FULL_39_12c</name>
    <dbReference type="NCBI Taxonomy" id="1802031"/>
    <lineage>
        <taxon>Bacteria</taxon>
        <taxon>Candidatus Roizmaniibacteriota</taxon>
    </lineage>
</organism>
<proteinExistence type="predicted"/>
<dbReference type="Pfam" id="PF01593">
    <property type="entry name" value="Amino_oxidase"/>
    <property type="match status" value="1"/>
</dbReference>
<evidence type="ECO:0000313" key="3">
    <source>
        <dbReference type="Proteomes" id="UP000177208"/>
    </source>
</evidence>
<dbReference type="GO" id="GO:0016491">
    <property type="term" value="F:oxidoreductase activity"/>
    <property type="evidence" value="ECO:0007669"/>
    <property type="project" value="InterPro"/>
</dbReference>
<reference evidence="2 3" key="1">
    <citation type="journal article" date="2016" name="Nat. Commun.">
        <title>Thousands of microbial genomes shed light on interconnected biogeochemical processes in an aquifer system.</title>
        <authorList>
            <person name="Anantharaman K."/>
            <person name="Brown C.T."/>
            <person name="Hug L.A."/>
            <person name="Sharon I."/>
            <person name="Castelle C.J."/>
            <person name="Probst A.J."/>
            <person name="Thomas B.C."/>
            <person name="Singh A."/>
            <person name="Wilkins M.J."/>
            <person name="Karaoz U."/>
            <person name="Brodie E.L."/>
            <person name="Williams K.H."/>
            <person name="Hubbard S.S."/>
            <person name="Banfield J.F."/>
        </authorList>
    </citation>
    <scope>NUCLEOTIDE SEQUENCE [LARGE SCALE GENOMIC DNA]</scope>
</reference>
<accession>A0A1F7GAN9</accession>
<dbReference type="EMBL" id="MFZG01000030">
    <property type="protein sequence ID" value="OGK15835.1"/>
    <property type="molecule type" value="Genomic_DNA"/>
</dbReference>
<evidence type="ECO:0000259" key="1">
    <source>
        <dbReference type="Pfam" id="PF01593"/>
    </source>
</evidence>
<dbReference type="SUPFAM" id="SSF51905">
    <property type="entry name" value="FAD/NAD(P)-binding domain"/>
    <property type="match status" value="1"/>
</dbReference>
<feature type="domain" description="Amine oxidase" evidence="1">
    <location>
        <begin position="10"/>
        <end position="475"/>
    </location>
</feature>
<dbReference type="Gene3D" id="3.50.50.60">
    <property type="entry name" value="FAD/NAD(P)-binding domain"/>
    <property type="match status" value="1"/>
</dbReference>
<dbReference type="Proteomes" id="UP000177208">
    <property type="component" value="Unassembled WGS sequence"/>
</dbReference>
<dbReference type="PRINTS" id="PR00419">
    <property type="entry name" value="ADXRDTASE"/>
</dbReference>
<dbReference type="PANTHER" id="PTHR42923:SF46">
    <property type="entry name" value="AMINE OXIDASE"/>
    <property type="match status" value="1"/>
</dbReference>